<reference evidence="2" key="3">
    <citation type="submission" date="2022-06" db="UniProtKB">
        <authorList>
            <consortium name="EnsemblPlants"/>
        </authorList>
    </citation>
    <scope>IDENTIFICATION</scope>
</reference>
<proteinExistence type="predicted"/>
<dbReference type="EnsemblPlants" id="TuG1812G0600004206.01.T01">
    <property type="protein sequence ID" value="TuG1812G0600004206.01.T01.cds375118"/>
    <property type="gene ID" value="TuG1812G0600004206.01"/>
</dbReference>
<name>A0A8R7QSN0_TRIUA</name>
<protein>
    <submittedName>
        <fullName evidence="2">Uncharacterized protein</fullName>
    </submittedName>
</protein>
<evidence type="ECO:0000313" key="2">
    <source>
        <dbReference type="EnsemblPlants" id="TuG1812G0600004206.01.T01.cds375118"/>
    </source>
</evidence>
<reference evidence="3" key="1">
    <citation type="journal article" date="2013" name="Nature">
        <title>Draft genome of the wheat A-genome progenitor Triticum urartu.</title>
        <authorList>
            <person name="Ling H.Q."/>
            <person name="Zhao S."/>
            <person name="Liu D."/>
            <person name="Wang J."/>
            <person name="Sun H."/>
            <person name="Zhang C."/>
            <person name="Fan H."/>
            <person name="Li D."/>
            <person name="Dong L."/>
            <person name="Tao Y."/>
            <person name="Gao C."/>
            <person name="Wu H."/>
            <person name="Li Y."/>
            <person name="Cui Y."/>
            <person name="Guo X."/>
            <person name="Zheng S."/>
            <person name="Wang B."/>
            <person name="Yu K."/>
            <person name="Liang Q."/>
            <person name="Yang W."/>
            <person name="Lou X."/>
            <person name="Chen J."/>
            <person name="Feng M."/>
            <person name="Jian J."/>
            <person name="Zhang X."/>
            <person name="Luo G."/>
            <person name="Jiang Y."/>
            <person name="Liu J."/>
            <person name="Wang Z."/>
            <person name="Sha Y."/>
            <person name="Zhang B."/>
            <person name="Wu H."/>
            <person name="Tang D."/>
            <person name="Shen Q."/>
            <person name="Xue P."/>
            <person name="Zou S."/>
            <person name="Wang X."/>
            <person name="Liu X."/>
            <person name="Wang F."/>
            <person name="Yang Y."/>
            <person name="An X."/>
            <person name="Dong Z."/>
            <person name="Zhang K."/>
            <person name="Zhang X."/>
            <person name="Luo M.C."/>
            <person name="Dvorak J."/>
            <person name="Tong Y."/>
            <person name="Wang J."/>
            <person name="Yang H."/>
            <person name="Li Z."/>
            <person name="Wang D."/>
            <person name="Zhang A."/>
            <person name="Wang J."/>
        </authorList>
    </citation>
    <scope>NUCLEOTIDE SEQUENCE</scope>
    <source>
        <strain evidence="3">cv. G1812</strain>
    </source>
</reference>
<keyword evidence="3" id="KW-1185">Reference proteome</keyword>
<dbReference type="Gramene" id="TuG1812G0600004206.01.T01">
    <property type="protein sequence ID" value="TuG1812G0600004206.01.T01.cds375118"/>
    <property type="gene ID" value="TuG1812G0600004206.01"/>
</dbReference>
<feature type="compositionally biased region" description="Polar residues" evidence="1">
    <location>
        <begin position="19"/>
        <end position="29"/>
    </location>
</feature>
<dbReference type="Proteomes" id="UP000015106">
    <property type="component" value="Chromosome 6"/>
</dbReference>
<evidence type="ECO:0000313" key="3">
    <source>
        <dbReference type="Proteomes" id="UP000015106"/>
    </source>
</evidence>
<evidence type="ECO:0000256" key="1">
    <source>
        <dbReference type="SAM" id="MobiDB-lite"/>
    </source>
</evidence>
<accession>A0A8R7QSN0</accession>
<dbReference type="EnsemblPlants" id="TuG1812G0600004206.01.T02">
    <property type="protein sequence ID" value="TuG1812G0600004206.01.T02.cds375117"/>
    <property type="gene ID" value="TuG1812G0600004206.01"/>
</dbReference>
<organism evidence="2 3">
    <name type="scientific">Triticum urartu</name>
    <name type="common">Red wild einkorn</name>
    <name type="synonym">Crithodium urartu</name>
    <dbReference type="NCBI Taxonomy" id="4572"/>
    <lineage>
        <taxon>Eukaryota</taxon>
        <taxon>Viridiplantae</taxon>
        <taxon>Streptophyta</taxon>
        <taxon>Embryophyta</taxon>
        <taxon>Tracheophyta</taxon>
        <taxon>Spermatophyta</taxon>
        <taxon>Magnoliopsida</taxon>
        <taxon>Liliopsida</taxon>
        <taxon>Poales</taxon>
        <taxon>Poaceae</taxon>
        <taxon>BOP clade</taxon>
        <taxon>Pooideae</taxon>
        <taxon>Triticodae</taxon>
        <taxon>Triticeae</taxon>
        <taxon>Triticinae</taxon>
        <taxon>Triticum</taxon>
    </lineage>
</organism>
<sequence length="92" mass="10082">MKRWQIDGSVLRQCCAPEPTNTSIPNSYPCSAPAGRPERTRAHAHRMISDMCRQHAPGLSRSQKPHGKTADLPLNFGNRPIHTATAANIQVA</sequence>
<dbReference type="Gramene" id="TuG1812G0600004206.01.T02">
    <property type="protein sequence ID" value="TuG1812G0600004206.01.T02.cds375117"/>
    <property type="gene ID" value="TuG1812G0600004206.01"/>
</dbReference>
<feature type="region of interest" description="Disordered" evidence="1">
    <location>
        <begin position="56"/>
        <end position="92"/>
    </location>
</feature>
<feature type="region of interest" description="Disordered" evidence="1">
    <location>
        <begin position="18"/>
        <end position="42"/>
    </location>
</feature>
<reference evidence="2" key="2">
    <citation type="submission" date="2018-03" db="EMBL/GenBank/DDBJ databases">
        <title>The Triticum urartu genome reveals the dynamic nature of wheat genome evolution.</title>
        <authorList>
            <person name="Ling H."/>
            <person name="Ma B."/>
            <person name="Shi X."/>
            <person name="Liu H."/>
            <person name="Dong L."/>
            <person name="Sun H."/>
            <person name="Cao Y."/>
            <person name="Gao Q."/>
            <person name="Zheng S."/>
            <person name="Li Y."/>
            <person name="Yu Y."/>
            <person name="Du H."/>
            <person name="Qi M."/>
            <person name="Li Y."/>
            <person name="Yu H."/>
            <person name="Cui Y."/>
            <person name="Wang N."/>
            <person name="Chen C."/>
            <person name="Wu H."/>
            <person name="Zhao Y."/>
            <person name="Zhang J."/>
            <person name="Li Y."/>
            <person name="Zhou W."/>
            <person name="Zhang B."/>
            <person name="Hu W."/>
            <person name="Eijk M."/>
            <person name="Tang J."/>
            <person name="Witsenboer H."/>
            <person name="Zhao S."/>
            <person name="Li Z."/>
            <person name="Zhang A."/>
            <person name="Wang D."/>
            <person name="Liang C."/>
        </authorList>
    </citation>
    <scope>NUCLEOTIDE SEQUENCE [LARGE SCALE GENOMIC DNA]</scope>
    <source>
        <strain evidence="2">cv. G1812</strain>
    </source>
</reference>
<dbReference type="AlphaFoldDB" id="A0A8R7QSN0"/>